<proteinExistence type="predicted"/>
<protein>
    <recommendedName>
        <fullName evidence="5">PRC-barrel domain-containing protein</fullName>
    </recommendedName>
</protein>
<accession>A0A192T777</accession>
<reference evidence="2 4" key="2">
    <citation type="submission" date="2020-11" db="EMBL/GenBank/DDBJ databases">
        <title>Indigenous Rhizobia Nodulating Common beans in Western Kenya.</title>
        <authorList>
            <person name="Wekesa C.S."/>
            <person name="Oelmueller R."/>
            <person name="Furch A.C."/>
        </authorList>
    </citation>
    <scope>NUCLEOTIDE SEQUENCE [LARGE SCALE GENOMIC DNA]</scope>
    <source>
        <strain evidence="4">BS3</strain>
        <strain evidence="2">S3</strain>
    </source>
</reference>
<dbReference type="Proteomes" id="UP000540266">
    <property type="component" value="Chromosome"/>
</dbReference>
<name>A0A192T777_9HYPH</name>
<dbReference type="GeneID" id="45955999"/>
<evidence type="ECO:0000313" key="1">
    <source>
        <dbReference type="EMBL" id="ANL83449.1"/>
    </source>
</evidence>
<keyword evidence="3" id="KW-1185">Reference proteome</keyword>
<dbReference type="EMBL" id="CP013568">
    <property type="protein sequence ID" value="ANL83449.1"/>
    <property type="molecule type" value="Genomic_DNA"/>
</dbReference>
<dbReference type="STRING" id="396.AMC85_CH00634"/>
<evidence type="ECO:0000313" key="3">
    <source>
        <dbReference type="Proteomes" id="UP000078551"/>
    </source>
</evidence>
<evidence type="ECO:0000313" key="4">
    <source>
        <dbReference type="Proteomes" id="UP000540266"/>
    </source>
</evidence>
<dbReference type="RefSeq" id="WP_012482620.1">
    <property type="nucleotide sequence ID" value="NZ_CP013522.1"/>
</dbReference>
<dbReference type="EMBL" id="CP064931">
    <property type="protein sequence ID" value="QPK08036.1"/>
    <property type="molecule type" value="Genomic_DNA"/>
</dbReference>
<evidence type="ECO:0008006" key="5">
    <source>
        <dbReference type="Google" id="ProtNLM"/>
    </source>
</evidence>
<gene>
    <name evidence="1" type="ORF">AMC81_CH00632</name>
    <name evidence="2" type="ORF">HER27_016410</name>
</gene>
<dbReference type="AlphaFoldDB" id="A0A192T777"/>
<evidence type="ECO:0000313" key="2">
    <source>
        <dbReference type="EMBL" id="QPK08036.1"/>
    </source>
</evidence>
<sequence length="121" mass="13977">MLLIRDVLDKQMVDQEQNRIGKADGVVLSLSDGDPPRVAFIEMGSLTLSRRLGRWPHRFVLWLYRAAGTDDRAEVFRVPWAKVRDVGIDIEVAVDRRETPLERCQDWLRRHVISWIPGGQS</sequence>
<reference evidence="1 3" key="1">
    <citation type="submission" date="2015-11" db="EMBL/GenBank/DDBJ databases">
        <title>The limits of bacterial species coexistence and the symbiotic plasmid transference in sympatric Rhizobium populations.</title>
        <authorList>
            <person name="Perez-Carrascal O.M."/>
            <person name="VanInsberghe D."/>
            <person name="Juarez S."/>
            <person name="Polz M.F."/>
            <person name="Vinuesa P."/>
            <person name="Gonzalez V."/>
        </authorList>
    </citation>
    <scope>NUCLEOTIDE SEQUENCE [LARGE SCALE GENOMIC DNA]</scope>
    <source>
        <strain evidence="1 3">N771</strain>
    </source>
</reference>
<dbReference type="Proteomes" id="UP000078551">
    <property type="component" value="Chromosome"/>
</dbReference>
<organism evidence="2 4">
    <name type="scientific">Rhizobium phaseoli</name>
    <dbReference type="NCBI Taxonomy" id="396"/>
    <lineage>
        <taxon>Bacteria</taxon>
        <taxon>Pseudomonadati</taxon>
        <taxon>Pseudomonadota</taxon>
        <taxon>Alphaproteobacteria</taxon>
        <taxon>Hyphomicrobiales</taxon>
        <taxon>Rhizobiaceae</taxon>
        <taxon>Rhizobium/Agrobacterium group</taxon>
        <taxon>Rhizobium</taxon>
    </lineage>
</organism>